<gene>
    <name evidence="1" type="ORF">M0R45_028403</name>
</gene>
<dbReference type="SUPFAM" id="SSF52047">
    <property type="entry name" value="RNI-like"/>
    <property type="match status" value="1"/>
</dbReference>
<dbReference type="Proteomes" id="UP001457282">
    <property type="component" value="Unassembled WGS sequence"/>
</dbReference>
<proteinExistence type="predicted"/>
<dbReference type="SMART" id="SM00367">
    <property type="entry name" value="LRR_CC"/>
    <property type="match status" value="3"/>
</dbReference>
<protein>
    <submittedName>
        <fullName evidence="1">Uncharacterized protein</fullName>
    </submittedName>
</protein>
<dbReference type="GO" id="GO:0031146">
    <property type="term" value="P:SCF-dependent proteasomal ubiquitin-dependent protein catabolic process"/>
    <property type="evidence" value="ECO:0007669"/>
    <property type="project" value="TreeGrafter"/>
</dbReference>
<dbReference type="InterPro" id="IPR032675">
    <property type="entry name" value="LRR_dom_sf"/>
</dbReference>
<dbReference type="PANTHER" id="PTHR13318">
    <property type="entry name" value="PARTNER OF PAIRED, ISOFORM B-RELATED"/>
    <property type="match status" value="1"/>
</dbReference>
<dbReference type="EMBL" id="JBEDUW010000006">
    <property type="protein sequence ID" value="KAK9919828.1"/>
    <property type="molecule type" value="Genomic_DNA"/>
</dbReference>
<dbReference type="GO" id="GO:0019005">
    <property type="term" value="C:SCF ubiquitin ligase complex"/>
    <property type="evidence" value="ECO:0007669"/>
    <property type="project" value="TreeGrafter"/>
</dbReference>
<keyword evidence="2" id="KW-1185">Reference proteome</keyword>
<dbReference type="CDD" id="cd22159">
    <property type="entry name" value="F-box_AtTIR1-like"/>
    <property type="match status" value="1"/>
</dbReference>
<comment type="caution">
    <text evidence="1">The sequence shown here is derived from an EMBL/GenBank/DDBJ whole genome shotgun (WGS) entry which is preliminary data.</text>
</comment>
<name>A0AAW1W7L3_RUBAR</name>
<dbReference type="Gene3D" id="1.20.1280.50">
    <property type="match status" value="1"/>
</dbReference>
<accession>A0AAW1W7L3</accession>
<sequence length="215" mass="24036">MAGHTKRRPARRICLLSEDELGLILNRLSDPEDRKSFSLVGKQWMRVEGATRLSIRLLRPEILRHVLPRFPNLVTFEMSKPIRNSDLAFLGHACPKIEVINLNLLKQTPDLRGFGSKGLYYLGNGCPNLSKLSLRRRLGVTSDGVGWLLKAAINLRYLDLGECIFVTDKVLEAIGSWSSLTYLNLEGCTKITNRGLGFLANGSCSKTLKTLVLSR</sequence>
<reference evidence="1 2" key="1">
    <citation type="journal article" date="2023" name="G3 (Bethesda)">
        <title>A chromosome-length genome assembly and annotation of blackberry (Rubus argutus, cv. 'Hillquist').</title>
        <authorList>
            <person name="Bruna T."/>
            <person name="Aryal R."/>
            <person name="Dudchenko O."/>
            <person name="Sargent D.J."/>
            <person name="Mead D."/>
            <person name="Buti M."/>
            <person name="Cavallini A."/>
            <person name="Hytonen T."/>
            <person name="Andres J."/>
            <person name="Pham M."/>
            <person name="Weisz D."/>
            <person name="Mascagni F."/>
            <person name="Usai G."/>
            <person name="Natali L."/>
            <person name="Bassil N."/>
            <person name="Fernandez G.E."/>
            <person name="Lomsadze A."/>
            <person name="Armour M."/>
            <person name="Olukolu B."/>
            <person name="Poorten T."/>
            <person name="Britton C."/>
            <person name="Davik J."/>
            <person name="Ashrafi H."/>
            <person name="Aiden E.L."/>
            <person name="Borodovsky M."/>
            <person name="Worthington M."/>
        </authorList>
    </citation>
    <scope>NUCLEOTIDE SEQUENCE [LARGE SCALE GENOMIC DNA]</scope>
    <source>
        <strain evidence="1">PI 553951</strain>
    </source>
</reference>
<dbReference type="AlphaFoldDB" id="A0AAW1W7L3"/>
<dbReference type="Gene3D" id="3.80.10.10">
    <property type="entry name" value="Ribonuclease Inhibitor"/>
    <property type="match status" value="1"/>
</dbReference>
<evidence type="ECO:0000313" key="1">
    <source>
        <dbReference type="EMBL" id="KAK9919828.1"/>
    </source>
</evidence>
<evidence type="ECO:0000313" key="2">
    <source>
        <dbReference type="Proteomes" id="UP001457282"/>
    </source>
</evidence>
<dbReference type="InterPro" id="IPR006553">
    <property type="entry name" value="Leu-rich_rpt_Cys-con_subtyp"/>
</dbReference>
<organism evidence="1 2">
    <name type="scientific">Rubus argutus</name>
    <name type="common">Southern blackberry</name>
    <dbReference type="NCBI Taxonomy" id="59490"/>
    <lineage>
        <taxon>Eukaryota</taxon>
        <taxon>Viridiplantae</taxon>
        <taxon>Streptophyta</taxon>
        <taxon>Embryophyta</taxon>
        <taxon>Tracheophyta</taxon>
        <taxon>Spermatophyta</taxon>
        <taxon>Magnoliopsida</taxon>
        <taxon>eudicotyledons</taxon>
        <taxon>Gunneridae</taxon>
        <taxon>Pentapetalae</taxon>
        <taxon>rosids</taxon>
        <taxon>fabids</taxon>
        <taxon>Rosales</taxon>
        <taxon>Rosaceae</taxon>
        <taxon>Rosoideae</taxon>
        <taxon>Rosoideae incertae sedis</taxon>
        <taxon>Rubus</taxon>
    </lineage>
</organism>